<dbReference type="PANTHER" id="PTHR34220">
    <property type="entry name" value="SENSOR HISTIDINE KINASE YPDA"/>
    <property type="match status" value="1"/>
</dbReference>
<dbReference type="Gene3D" id="3.30.565.10">
    <property type="entry name" value="Histidine kinase-like ATPase, C-terminal domain"/>
    <property type="match status" value="1"/>
</dbReference>
<evidence type="ECO:0000256" key="5">
    <source>
        <dbReference type="ARBA" id="ARBA00022692"/>
    </source>
</evidence>
<reference evidence="14 15" key="1">
    <citation type="submission" date="2018-07" db="EMBL/GenBank/DDBJ databases">
        <title>Genomic Encyclopedia of Type Strains, Phase IV (KMG-IV): sequencing the most valuable type-strain genomes for metagenomic binning, comparative biology and taxonomic classification.</title>
        <authorList>
            <person name="Goeker M."/>
        </authorList>
    </citation>
    <scope>NUCLEOTIDE SEQUENCE [LARGE SCALE GENOMIC DNA]</scope>
    <source>
        <strain evidence="14 15">DSM 27016</strain>
    </source>
</reference>
<evidence type="ECO:0000256" key="3">
    <source>
        <dbReference type="ARBA" id="ARBA00022553"/>
    </source>
</evidence>
<evidence type="ECO:0000256" key="1">
    <source>
        <dbReference type="ARBA" id="ARBA00004651"/>
    </source>
</evidence>
<keyword evidence="3" id="KW-0597">Phosphoprotein</keyword>
<keyword evidence="10" id="KW-0902">Two-component regulatory system</keyword>
<dbReference type="EMBL" id="QPJT01000004">
    <property type="protein sequence ID" value="RCX18795.1"/>
    <property type="molecule type" value="Genomic_DNA"/>
</dbReference>
<proteinExistence type="predicted"/>
<evidence type="ECO:0000259" key="13">
    <source>
        <dbReference type="PROSITE" id="PS50885"/>
    </source>
</evidence>
<feature type="transmembrane region" description="Helical" evidence="12">
    <location>
        <begin position="12"/>
        <end position="34"/>
    </location>
</feature>
<dbReference type="AlphaFoldDB" id="A0A369BBR9"/>
<dbReference type="SMART" id="SM00304">
    <property type="entry name" value="HAMP"/>
    <property type="match status" value="1"/>
</dbReference>
<evidence type="ECO:0000256" key="8">
    <source>
        <dbReference type="ARBA" id="ARBA00022840"/>
    </source>
</evidence>
<evidence type="ECO:0000256" key="2">
    <source>
        <dbReference type="ARBA" id="ARBA00022475"/>
    </source>
</evidence>
<evidence type="ECO:0000256" key="6">
    <source>
        <dbReference type="ARBA" id="ARBA00022741"/>
    </source>
</evidence>
<evidence type="ECO:0000256" key="7">
    <source>
        <dbReference type="ARBA" id="ARBA00022777"/>
    </source>
</evidence>
<dbReference type="PANTHER" id="PTHR34220:SF11">
    <property type="entry name" value="SENSOR PROTEIN KINASE HPTS"/>
    <property type="match status" value="1"/>
</dbReference>
<evidence type="ECO:0000256" key="11">
    <source>
        <dbReference type="ARBA" id="ARBA00023136"/>
    </source>
</evidence>
<dbReference type="Gene3D" id="1.10.287.130">
    <property type="match status" value="1"/>
</dbReference>
<dbReference type="GO" id="GO:0005524">
    <property type="term" value="F:ATP binding"/>
    <property type="evidence" value="ECO:0007669"/>
    <property type="project" value="UniProtKB-KW"/>
</dbReference>
<dbReference type="InterPro" id="IPR050640">
    <property type="entry name" value="Bact_2-comp_sensor_kinase"/>
</dbReference>
<accession>A0A369BBR9</accession>
<dbReference type="InterPro" id="IPR036890">
    <property type="entry name" value="HATPase_C_sf"/>
</dbReference>
<keyword evidence="6" id="KW-0547">Nucleotide-binding</keyword>
<dbReference type="Pfam" id="PF06580">
    <property type="entry name" value="His_kinase"/>
    <property type="match status" value="1"/>
</dbReference>
<keyword evidence="5 12" id="KW-0812">Transmembrane</keyword>
<evidence type="ECO:0000256" key="10">
    <source>
        <dbReference type="ARBA" id="ARBA00023012"/>
    </source>
</evidence>
<dbReference type="Pfam" id="PF02518">
    <property type="entry name" value="HATPase_c"/>
    <property type="match status" value="1"/>
</dbReference>
<keyword evidence="9 12" id="KW-1133">Transmembrane helix</keyword>
<dbReference type="GO" id="GO:0005886">
    <property type="term" value="C:plasma membrane"/>
    <property type="evidence" value="ECO:0007669"/>
    <property type="project" value="UniProtKB-SubCell"/>
</dbReference>
<evidence type="ECO:0000256" key="9">
    <source>
        <dbReference type="ARBA" id="ARBA00022989"/>
    </source>
</evidence>
<sequence>MFNSLKFQTKLFMYYSVVFILIVSSALFFFYIYISQITLRQSEENLNQLTTSTMSQIDNFLLDMDRTTLYVISNPVVKEVFSGIKKSEEAQNYFSVTTEDNRQISDTLASICLANLQTPFRTSLYNANGDYISTGIRDNSNAIAKRVYHEDYGKWYTQLISGPGKVILPTHDDFWSEDANIKMISVLRQIIIPSSYESFGIVETQKPYDSLEKLLKQNDSPGRGIYLLTESGDIVYPVSADFTSSDAVYYLDRINTGKSGNADVTGPVTNKSELIYYTRSDYSGWTLILAEPKENLLKPIRLTGMIIVLTGTGLLFISLIFIFILSNKLTRPLKILRNSVRQVTLDNLSMDIAQSDDSDEIIELNHLFDGMFARLKDSMNELVQTRAHEMKAHMIALQSQMDPHFLYNMLSVINADSQTTGSEKTTQICVLLSSMLRYSTSYNDDFLPVGDEIRHVTNYLKLMKIRFEYKLDYEVAVDDKLYQKKTDIPKLTLQPIVENCFHHGFRSIQPPWHIKINAFCGGSTWYVEVSDNGAGFSEDKIKRIFEQVDEFVKNPYTSIKDLKLGGMGLINTIVRLRLLYKEDMIFKIEQNAGGGTKITLGGPIYD</sequence>
<keyword evidence="8" id="KW-0067">ATP-binding</keyword>
<dbReference type="InterPro" id="IPR010559">
    <property type="entry name" value="Sig_transdc_His_kin_internal"/>
</dbReference>
<keyword evidence="15" id="KW-1185">Reference proteome</keyword>
<evidence type="ECO:0000313" key="14">
    <source>
        <dbReference type="EMBL" id="RCX18795.1"/>
    </source>
</evidence>
<comment type="subcellular location">
    <subcellularLocation>
        <location evidence="1">Cell membrane</location>
        <topology evidence="1">Multi-pass membrane protein</topology>
    </subcellularLocation>
</comment>
<dbReference type="PROSITE" id="PS50885">
    <property type="entry name" value="HAMP"/>
    <property type="match status" value="1"/>
</dbReference>
<dbReference type="CDD" id="cd18774">
    <property type="entry name" value="PDC2_HK_sensor"/>
    <property type="match status" value="1"/>
</dbReference>
<organism evidence="14 15">
    <name type="scientific">Anaerobacterium chartisolvens</name>
    <dbReference type="NCBI Taxonomy" id="1297424"/>
    <lineage>
        <taxon>Bacteria</taxon>
        <taxon>Bacillati</taxon>
        <taxon>Bacillota</taxon>
        <taxon>Clostridia</taxon>
        <taxon>Eubacteriales</taxon>
        <taxon>Oscillospiraceae</taxon>
        <taxon>Anaerobacterium</taxon>
    </lineage>
</organism>
<evidence type="ECO:0000313" key="15">
    <source>
        <dbReference type="Proteomes" id="UP000253034"/>
    </source>
</evidence>
<comment type="caution">
    <text evidence="14">The sequence shown here is derived from an EMBL/GenBank/DDBJ whole genome shotgun (WGS) entry which is preliminary data.</text>
</comment>
<protein>
    <submittedName>
        <fullName evidence="14">Sensor histidine kinase YesM</fullName>
    </submittedName>
</protein>
<dbReference type="GO" id="GO:0000155">
    <property type="term" value="F:phosphorelay sensor kinase activity"/>
    <property type="evidence" value="ECO:0007669"/>
    <property type="project" value="InterPro"/>
</dbReference>
<dbReference type="InterPro" id="IPR003660">
    <property type="entry name" value="HAMP_dom"/>
</dbReference>
<dbReference type="SUPFAM" id="SSF158472">
    <property type="entry name" value="HAMP domain-like"/>
    <property type="match status" value="1"/>
</dbReference>
<keyword evidence="7 14" id="KW-0418">Kinase</keyword>
<name>A0A369BBR9_9FIRM</name>
<keyword evidence="4" id="KW-0808">Transferase</keyword>
<keyword evidence="2" id="KW-1003">Cell membrane</keyword>
<dbReference type="RefSeq" id="WP_114296647.1">
    <property type="nucleotide sequence ID" value="NZ_QPJT01000004.1"/>
</dbReference>
<evidence type="ECO:0000256" key="4">
    <source>
        <dbReference type="ARBA" id="ARBA00022679"/>
    </source>
</evidence>
<keyword evidence="11 12" id="KW-0472">Membrane</keyword>
<evidence type="ECO:0000256" key="12">
    <source>
        <dbReference type="SAM" id="Phobius"/>
    </source>
</evidence>
<gene>
    <name evidence="14" type="ORF">DFR58_10464</name>
</gene>
<dbReference type="InterPro" id="IPR003594">
    <property type="entry name" value="HATPase_dom"/>
</dbReference>
<dbReference type="Proteomes" id="UP000253034">
    <property type="component" value="Unassembled WGS sequence"/>
</dbReference>
<feature type="transmembrane region" description="Helical" evidence="12">
    <location>
        <begin position="302"/>
        <end position="325"/>
    </location>
</feature>
<dbReference type="Gene3D" id="3.30.450.20">
    <property type="entry name" value="PAS domain"/>
    <property type="match status" value="1"/>
</dbReference>
<feature type="domain" description="HAMP" evidence="13">
    <location>
        <begin position="327"/>
        <end position="380"/>
    </location>
</feature>
<dbReference type="SUPFAM" id="SSF55874">
    <property type="entry name" value="ATPase domain of HSP90 chaperone/DNA topoisomerase II/histidine kinase"/>
    <property type="match status" value="1"/>
</dbReference>